<feature type="chain" id="PRO_5040847374" description="DUF4252 domain-containing protein" evidence="2">
    <location>
        <begin position="20"/>
        <end position="192"/>
    </location>
</feature>
<evidence type="ECO:0000313" key="3">
    <source>
        <dbReference type="EMBL" id="MCI2229127.1"/>
    </source>
</evidence>
<dbReference type="RefSeq" id="WP_242178258.1">
    <property type="nucleotide sequence ID" value="NZ_JAKQYM010000005.1"/>
</dbReference>
<sequence>MRTVLIFYFFCLFSNLGFAHEPNEAFFTYIQKENTVEVMAELPWSMRNALMEFNPSLENSTTKKDFENTFNEYINKNLILKDKKGDLLQFQEFKELESIGHSHQNNYLIIFKGTDLFDITNTFMFNLYDNQINYNELTIDNKTTSFKTEKKSKQFYLNKRSDKNYWYLLILIAPIIYIVNRYTNKKTTANNV</sequence>
<accession>A0A9X1VMZ0</accession>
<dbReference type="Pfam" id="PF20420">
    <property type="entry name" value="DUF6702"/>
    <property type="match status" value="1"/>
</dbReference>
<comment type="caution">
    <text evidence="3">The sequence shown here is derived from an EMBL/GenBank/DDBJ whole genome shotgun (WGS) entry which is preliminary data.</text>
</comment>
<organism evidence="3 4">
    <name type="scientific">Polaribacter marinus</name>
    <dbReference type="NCBI Taxonomy" id="2916838"/>
    <lineage>
        <taxon>Bacteria</taxon>
        <taxon>Pseudomonadati</taxon>
        <taxon>Bacteroidota</taxon>
        <taxon>Flavobacteriia</taxon>
        <taxon>Flavobacteriales</taxon>
        <taxon>Flavobacteriaceae</taxon>
    </lineage>
</organism>
<dbReference type="AlphaFoldDB" id="A0A9X1VMZ0"/>
<evidence type="ECO:0000256" key="1">
    <source>
        <dbReference type="SAM" id="Phobius"/>
    </source>
</evidence>
<evidence type="ECO:0008006" key="5">
    <source>
        <dbReference type="Google" id="ProtNLM"/>
    </source>
</evidence>
<evidence type="ECO:0000256" key="2">
    <source>
        <dbReference type="SAM" id="SignalP"/>
    </source>
</evidence>
<evidence type="ECO:0000313" key="4">
    <source>
        <dbReference type="Proteomes" id="UP001139369"/>
    </source>
</evidence>
<keyword evidence="4" id="KW-1185">Reference proteome</keyword>
<keyword evidence="1" id="KW-0812">Transmembrane</keyword>
<keyword evidence="2" id="KW-0732">Signal</keyword>
<feature type="signal peptide" evidence="2">
    <location>
        <begin position="1"/>
        <end position="19"/>
    </location>
</feature>
<dbReference type="EMBL" id="JAKQYM010000005">
    <property type="protein sequence ID" value="MCI2229127.1"/>
    <property type="molecule type" value="Genomic_DNA"/>
</dbReference>
<gene>
    <name evidence="3" type="ORF">MC378_08110</name>
</gene>
<name>A0A9X1VMZ0_9FLAO</name>
<keyword evidence="1" id="KW-1133">Transmembrane helix</keyword>
<keyword evidence="1" id="KW-0472">Membrane</keyword>
<dbReference type="Proteomes" id="UP001139369">
    <property type="component" value="Unassembled WGS sequence"/>
</dbReference>
<proteinExistence type="predicted"/>
<reference evidence="3" key="1">
    <citation type="submission" date="2022-02" db="EMBL/GenBank/DDBJ databases">
        <title>Polaribacter sp. MSW13, isolated from seawater.</title>
        <authorList>
            <person name="Kristyanto S."/>
            <person name="Jung J."/>
            <person name="Jeon C.O."/>
        </authorList>
    </citation>
    <scope>NUCLEOTIDE SEQUENCE</scope>
    <source>
        <strain evidence="3">MSW13</strain>
    </source>
</reference>
<dbReference type="InterPro" id="IPR046525">
    <property type="entry name" value="DUF6702"/>
</dbReference>
<feature type="transmembrane region" description="Helical" evidence="1">
    <location>
        <begin position="165"/>
        <end position="183"/>
    </location>
</feature>
<protein>
    <recommendedName>
        <fullName evidence="5">DUF4252 domain-containing protein</fullName>
    </recommendedName>
</protein>